<feature type="domain" description="HTH lacI-type" evidence="5">
    <location>
        <begin position="14"/>
        <end position="68"/>
    </location>
</feature>
<dbReference type="InterPro" id="IPR010982">
    <property type="entry name" value="Lambda_DNA-bd_dom_sf"/>
</dbReference>
<keyword evidence="2" id="KW-0238">DNA-binding</keyword>
<sequence length="380" mass="40183">MGVSRMAVQRRESVTTADVARAAMVSKATAARVLSGRGSASEEARERVLRAAETLGYVPNELAKAMSIGVTNTIGVVIPDIANPFFASVVRGISDRLRSKGIEIIISNTDNDPQVEARALRLLAAKRVDGLVLAPVIPGPSKVAADLSDKGLPMVLLDRRTEGLEAIPLVSLDHAATARLATRHLLTLGHERIAILTEVPELALHQPNPSGGIHRPAALRLWGHVSALRDAGIDLDPGLVLGADYDQQSAAQAVRSGLPRTGATALFCTDSVLTSGAYRGIAALGIRLPDQLSFIGFDDQDWTTMVTPAVTVMAQPPKKLGDAAADVLLRRVEEPEVPVEDTIFQGELLVRGSTRPLGAKSPRAGVRGSSQPTELVEESS</sequence>
<dbReference type="PANTHER" id="PTHR30146">
    <property type="entry name" value="LACI-RELATED TRANSCRIPTIONAL REPRESSOR"/>
    <property type="match status" value="1"/>
</dbReference>
<dbReference type="CDD" id="cd06267">
    <property type="entry name" value="PBP1_LacI_sugar_binding-like"/>
    <property type="match status" value="1"/>
</dbReference>
<evidence type="ECO:0000256" key="3">
    <source>
        <dbReference type="ARBA" id="ARBA00023163"/>
    </source>
</evidence>
<dbReference type="EMBL" id="SDMR01000001">
    <property type="protein sequence ID" value="TBT96431.1"/>
    <property type="molecule type" value="Genomic_DNA"/>
</dbReference>
<protein>
    <submittedName>
        <fullName evidence="6">LacI family transcriptional regulator</fullName>
    </submittedName>
</protein>
<dbReference type="Proteomes" id="UP000291933">
    <property type="component" value="Unassembled WGS sequence"/>
</dbReference>
<dbReference type="SUPFAM" id="SSF53822">
    <property type="entry name" value="Periplasmic binding protein-like I"/>
    <property type="match status" value="1"/>
</dbReference>
<comment type="caution">
    <text evidence="6">The sequence shown here is derived from an EMBL/GenBank/DDBJ whole genome shotgun (WGS) entry which is preliminary data.</text>
</comment>
<dbReference type="InterPro" id="IPR000843">
    <property type="entry name" value="HTH_LacI"/>
</dbReference>
<dbReference type="Pfam" id="PF00356">
    <property type="entry name" value="LacI"/>
    <property type="match status" value="1"/>
</dbReference>
<dbReference type="AlphaFoldDB" id="A0A4V2JTI8"/>
<evidence type="ECO:0000256" key="1">
    <source>
        <dbReference type="ARBA" id="ARBA00023015"/>
    </source>
</evidence>
<dbReference type="Gene3D" id="1.10.260.40">
    <property type="entry name" value="lambda repressor-like DNA-binding domains"/>
    <property type="match status" value="1"/>
</dbReference>
<evidence type="ECO:0000313" key="7">
    <source>
        <dbReference type="Proteomes" id="UP000291933"/>
    </source>
</evidence>
<reference evidence="6 7" key="1">
    <citation type="submission" date="2019-01" db="EMBL/GenBank/DDBJ databases">
        <title>Lactibacter flavus gen. nov., sp. nov., a novel bacterium of the family Propionibacteriaceae isolated from raw milk and dairy products.</title>
        <authorList>
            <person name="Huptas C."/>
            <person name="Wenning M."/>
            <person name="Breitenwieser F."/>
            <person name="Doll E."/>
            <person name="Von Neubeck M."/>
            <person name="Busse H.-J."/>
            <person name="Scherer S."/>
        </authorList>
    </citation>
    <scope>NUCLEOTIDE SEQUENCE [LARGE SCALE GENOMIC DNA]</scope>
    <source>
        <strain evidence="7">DSM 22130 / JCM 15804 / WR061</strain>
    </source>
</reference>
<accession>A0A4V2JTI8</accession>
<dbReference type="SUPFAM" id="SSF47413">
    <property type="entry name" value="lambda repressor-like DNA-binding domains"/>
    <property type="match status" value="1"/>
</dbReference>
<dbReference type="Gene3D" id="3.40.50.2300">
    <property type="match status" value="2"/>
</dbReference>
<evidence type="ECO:0000256" key="4">
    <source>
        <dbReference type="SAM" id="MobiDB-lite"/>
    </source>
</evidence>
<evidence type="ECO:0000313" key="6">
    <source>
        <dbReference type="EMBL" id="TBT96431.1"/>
    </source>
</evidence>
<dbReference type="InterPro" id="IPR028082">
    <property type="entry name" value="Peripla_BP_I"/>
</dbReference>
<organism evidence="6 7">
    <name type="scientific">Propioniciclava tarda</name>
    <dbReference type="NCBI Taxonomy" id="433330"/>
    <lineage>
        <taxon>Bacteria</taxon>
        <taxon>Bacillati</taxon>
        <taxon>Actinomycetota</taxon>
        <taxon>Actinomycetes</taxon>
        <taxon>Propionibacteriales</taxon>
        <taxon>Propionibacteriaceae</taxon>
        <taxon>Propioniciclava</taxon>
    </lineage>
</organism>
<keyword evidence="3" id="KW-0804">Transcription</keyword>
<dbReference type="GO" id="GO:0003700">
    <property type="term" value="F:DNA-binding transcription factor activity"/>
    <property type="evidence" value="ECO:0007669"/>
    <property type="project" value="TreeGrafter"/>
</dbReference>
<dbReference type="OrthoDB" id="189006at2"/>
<proteinExistence type="predicted"/>
<dbReference type="Pfam" id="PF00532">
    <property type="entry name" value="Peripla_BP_1"/>
    <property type="match status" value="1"/>
</dbReference>
<name>A0A4V2JTI8_PROTD</name>
<dbReference type="CDD" id="cd01392">
    <property type="entry name" value="HTH_LacI"/>
    <property type="match status" value="1"/>
</dbReference>
<dbReference type="PANTHER" id="PTHR30146:SF109">
    <property type="entry name" value="HTH-TYPE TRANSCRIPTIONAL REGULATOR GALS"/>
    <property type="match status" value="1"/>
</dbReference>
<keyword evidence="7" id="KW-1185">Reference proteome</keyword>
<evidence type="ECO:0000256" key="2">
    <source>
        <dbReference type="ARBA" id="ARBA00023125"/>
    </source>
</evidence>
<feature type="region of interest" description="Disordered" evidence="4">
    <location>
        <begin position="354"/>
        <end position="380"/>
    </location>
</feature>
<dbReference type="PROSITE" id="PS50932">
    <property type="entry name" value="HTH_LACI_2"/>
    <property type="match status" value="1"/>
</dbReference>
<dbReference type="InterPro" id="IPR001761">
    <property type="entry name" value="Peripla_BP/Lac1_sug-bd_dom"/>
</dbReference>
<gene>
    <name evidence="6" type="ORF">ET996_01930</name>
</gene>
<keyword evidence="1" id="KW-0805">Transcription regulation</keyword>
<dbReference type="GO" id="GO:0000976">
    <property type="term" value="F:transcription cis-regulatory region binding"/>
    <property type="evidence" value="ECO:0007669"/>
    <property type="project" value="TreeGrafter"/>
</dbReference>
<evidence type="ECO:0000259" key="5">
    <source>
        <dbReference type="PROSITE" id="PS50932"/>
    </source>
</evidence>
<dbReference type="SMART" id="SM00354">
    <property type="entry name" value="HTH_LACI"/>
    <property type="match status" value="1"/>
</dbReference>